<dbReference type="RefSeq" id="WP_032929645.1">
    <property type="nucleotide sequence ID" value="NZ_LZTH01000045.1"/>
</dbReference>
<accession>A0A1A5ICT1</accession>
<reference evidence="2" key="1">
    <citation type="submission" date="2016-06" db="EMBL/GenBank/DDBJ databases">
        <title>NZP2037 Pacbio-Illumina hybrid assembly.</title>
        <authorList>
            <person name="Ramsay J.P."/>
        </authorList>
    </citation>
    <scope>NUCLEOTIDE SEQUENCE [LARGE SCALE GENOMIC DNA]</scope>
    <source>
        <strain evidence="2">R7ANS::ICEMlSym2042</strain>
    </source>
</reference>
<evidence type="ECO:0000313" key="2">
    <source>
        <dbReference type="Proteomes" id="UP000093748"/>
    </source>
</evidence>
<gene>
    <name evidence="1" type="ORF">BAE39_12365</name>
</gene>
<sequence length="168" mass="18157">MIKLTRFDGVAVEVKAELIVRVRQTDTGVLKEHGNSRVDGLVVPFYMDQPQTIADAVHAEIKTFTSLNQPGGKPVWFDGAKASGPVPLSSVNRQPLKEGKANSALQIGNAVQLVNNSPQEVYKLISDMGGNAEPPIDNSKMAKIQTLNKADGTETQIWDQALYADPTS</sequence>
<proteinExistence type="predicted"/>
<comment type="caution">
    <text evidence="1">The sequence shown here is derived from an EMBL/GenBank/DDBJ whole genome shotgun (WGS) entry which is preliminary data.</text>
</comment>
<evidence type="ECO:0000313" key="1">
    <source>
        <dbReference type="EMBL" id="OBP76865.1"/>
    </source>
</evidence>
<organism evidence="1 2">
    <name type="scientific">Rhizobium loti</name>
    <name type="common">Mesorhizobium loti</name>
    <dbReference type="NCBI Taxonomy" id="381"/>
    <lineage>
        <taxon>Bacteria</taxon>
        <taxon>Pseudomonadati</taxon>
        <taxon>Pseudomonadota</taxon>
        <taxon>Alphaproteobacteria</taxon>
        <taxon>Hyphomicrobiales</taxon>
        <taxon>Phyllobacteriaceae</taxon>
        <taxon>Mesorhizobium</taxon>
    </lineage>
</organism>
<protein>
    <submittedName>
        <fullName evidence="1">Uncharacterized protein</fullName>
    </submittedName>
</protein>
<name>A0A1A5ICT1_RHILI</name>
<dbReference type="EMBL" id="LZTJ01000012">
    <property type="protein sequence ID" value="OBP76865.1"/>
    <property type="molecule type" value="Genomic_DNA"/>
</dbReference>
<dbReference type="GeneID" id="66684836"/>
<dbReference type="AlphaFoldDB" id="A0A1A5ICT1"/>
<dbReference type="OrthoDB" id="8444917at2"/>
<dbReference type="Proteomes" id="UP000093748">
    <property type="component" value="Unassembled WGS sequence"/>
</dbReference>